<dbReference type="Gene3D" id="1.20.120.580">
    <property type="entry name" value="bsu32300-like"/>
    <property type="match status" value="1"/>
</dbReference>
<keyword evidence="2" id="KW-0540">Nuclease</keyword>
<evidence type="ECO:0008006" key="7">
    <source>
        <dbReference type="Google" id="ProtNLM"/>
    </source>
</evidence>
<dbReference type="InterPro" id="IPR008201">
    <property type="entry name" value="HepT-like"/>
</dbReference>
<proteinExistence type="inferred from homology"/>
<dbReference type="GO" id="GO:0110001">
    <property type="term" value="C:toxin-antitoxin complex"/>
    <property type="evidence" value="ECO:0007669"/>
    <property type="project" value="InterPro"/>
</dbReference>
<evidence type="ECO:0000256" key="1">
    <source>
        <dbReference type="ARBA" id="ARBA00022649"/>
    </source>
</evidence>
<dbReference type="GO" id="GO:0016787">
    <property type="term" value="F:hydrolase activity"/>
    <property type="evidence" value="ECO:0007669"/>
    <property type="project" value="UniProtKB-KW"/>
</dbReference>
<comment type="similarity">
    <text evidence="4">Belongs to the HepT RNase toxin family.</text>
</comment>
<keyword evidence="3" id="KW-0378">Hydrolase</keyword>
<keyword evidence="1" id="KW-1277">Toxin-antitoxin system</keyword>
<dbReference type="Proteomes" id="UP000066480">
    <property type="component" value="Chromosome"/>
</dbReference>
<dbReference type="STRING" id="571913.VV02_02965"/>
<evidence type="ECO:0000256" key="2">
    <source>
        <dbReference type="ARBA" id="ARBA00022722"/>
    </source>
</evidence>
<dbReference type="AlphaFoldDB" id="A0A0K1JEC9"/>
<dbReference type="EMBL" id="CP011112">
    <property type="protein sequence ID" value="AKU15061.1"/>
    <property type="molecule type" value="Genomic_DNA"/>
</dbReference>
<dbReference type="Pfam" id="PF01934">
    <property type="entry name" value="HepT-like"/>
    <property type="match status" value="1"/>
</dbReference>
<evidence type="ECO:0000256" key="4">
    <source>
        <dbReference type="ARBA" id="ARBA00024207"/>
    </source>
</evidence>
<dbReference type="GO" id="GO:0004540">
    <property type="term" value="F:RNA nuclease activity"/>
    <property type="evidence" value="ECO:0007669"/>
    <property type="project" value="InterPro"/>
</dbReference>
<evidence type="ECO:0000313" key="5">
    <source>
        <dbReference type="EMBL" id="AKU15061.1"/>
    </source>
</evidence>
<organism evidence="5 6">
    <name type="scientific">Luteipulveratus mongoliensis</name>
    <dbReference type="NCBI Taxonomy" id="571913"/>
    <lineage>
        <taxon>Bacteria</taxon>
        <taxon>Bacillati</taxon>
        <taxon>Actinomycetota</taxon>
        <taxon>Actinomycetes</taxon>
        <taxon>Micrococcales</taxon>
        <taxon>Dermacoccaceae</taxon>
        <taxon>Luteipulveratus</taxon>
    </lineage>
</organism>
<evidence type="ECO:0000256" key="3">
    <source>
        <dbReference type="ARBA" id="ARBA00022801"/>
    </source>
</evidence>
<evidence type="ECO:0000313" key="6">
    <source>
        <dbReference type="Proteomes" id="UP000066480"/>
    </source>
</evidence>
<gene>
    <name evidence="5" type="ORF">VV02_02965</name>
</gene>
<dbReference type="InterPro" id="IPR037038">
    <property type="entry name" value="HepT-like_sf"/>
</dbReference>
<dbReference type="KEGG" id="lmoi:VV02_02965"/>
<keyword evidence="6" id="KW-1185">Reference proteome</keyword>
<protein>
    <recommendedName>
        <fullName evidence="7">DUF86 domain-containing protein</fullName>
    </recommendedName>
</protein>
<sequence length="119" mass="13243">MSEDRSSPSEVVEALRRALAQCQHITGVGQSRFMSEDLDGQVLRLAGERLIITVQAALDDLSMPFLDANADLPFHLVRGMRNRLAHGYDDIDPAIVWATLAGRLPDFIVEVTRRLEVQS</sequence>
<reference evidence="5 6" key="1">
    <citation type="submission" date="2015-03" db="EMBL/GenBank/DDBJ databases">
        <title>Luteipulveratus halotolerans sp. nov., a novel actinobacterium (Dermacoccaceae) from Sarawak, Malaysia.</title>
        <authorList>
            <person name="Juboi H."/>
            <person name="Basik A."/>
            <person name="Shamsul S.S."/>
            <person name="Arnold P."/>
            <person name="Schmitt E.K."/>
            <person name="Sanglier J.-J."/>
            <person name="Yeo T."/>
        </authorList>
    </citation>
    <scope>NUCLEOTIDE SEQUENCE [LARGE SCALE GENOMIC DNA]</scope>
    <source>
        <strain evidence="5 6">MN07-A0370</strain>
    </source>
</reference>
<accession>A0A0K1JEC9</accession>
<name>A0A0K1JEC9_9MICO</name>